<dbReference type="AlphaFoldDB" id="Q2NCX9"/>
<keyword evidence="3" id="KW-1185">Reference proteome</keyword>
<dbReference type="Proteomes" id="UP000008808">
    <property type="component" value="Chromosome"/>
</dbReference>
<dbReference type="HOGENOM" id="CLU_079075_0_0_5"/>
<dbReference type="eggNOG" id="ENOG503460K">
    <property type="taxonomic scope" value="Bacteria"/>
</dbReference>
<dbReference type="EMBL" id="CP000157">
    <property type="protein sequence ID" value="ABC62462.1"/>
    <property type="molecule type" value="Genomic_DNA"/>
</dbReference>
<sequence length="290" mass="31303">MPPRPAPPLGASSMMSVPQIGIDGQRQTVNAGLSSAQTTWNVRSALNVAALNCLEPRFSVILPNYVQFLDNFERPLRSANNTVTAEFRDRYGARDFRAEQDTYMTQVYNYFALPPALDNFCAAALEVSNESLAVAPADLDSFSARALPRLEGVFEDFYRSYEQYQADLASWTATYGINAVPGQPVGTFARTGSLAPTPTEQIIYRETPDGVPRNDGLSGTRDSANVTVLPSVDPGASDAAQGPTLQSDPVLVTDPTLQTLPQPTPTPAPSQDSDVVFTSEPVVQDDPPEE</sequence>
<evidence type="ECO:0000256" key="1">
    <source>
        <dbReference type="SAM" id="MobiDB-lite"/>
    </source>
</evidence>
<proteinExistence type="predicted"/>
<dbReference type="KEGG" id="eli:ELI_01850"/>
<reference evidence="3" key="1">
    <citation type="journal article" date="2009" name="J. Bacteriol.">
        <title>Complete genome sequence of Erythrobacter litoralis HTCC2594.</title>
        <authorList>
            <person name="Oh H.M."/>
            <person name="Giovannoni S.J."/>
            <person name="Ferriera S."/>
            <person name="Johnson J."/>
            <person name="Cho J.C."/>
        </authorList>
    </citation>
    <scope>NUCLEOTIDE SEQUENCE [LARGE SCALE GENOMIC DNA]</scope>
    <source>
        <strain evidence="3">HTCC2594</strain>
    </source>
</reference>
<protein>
    <submittedName>
        <fullName evidence="2">Uncharacterized protein</fullName>
    </submittedName>
</protein>
<name>Q2NCX9_ERYLH</name>
<organism evidence="2 3">
    <name type="scientific">Erythrobacter litoralis (strain HTCC2594)</name>
    <dbReference type="NCBI Taxonomy" id="314225"/>
    <lineage>
        <taxon>Bacteria</taxon>
        <taxon>Pseudomonadati</taxon>
        <taxon>Pseudomonadota</taxon>
        <taxon>Alphaproteobacteria</taxon>
        <taxon>Sphingomonadales</taxon>
        <taxon>Erythrobacteraceae</taxon>
        <taxon>Erythrobacter/Porphyrobacter group</taxon>
        <taxon>Erythrobacter</taxon>
    </lineage>
</organism>
<feature type="region of interest" description="Disordered" evidence="1">
    <location>
        <begin position="230"/>
        <end position="290"/>
    </location>
</feature>
<evidence type="ECO:0000313" key="3">
    <source>
        <dbReference type="Proteomes" id="UP000008808"/>
    </source>
</evidence>
<dbReference type="STRING" id="314225.ELI_01850"/>
<feature type="compositionally biased region" description="Low complexity" evidence="1">
    <location>
        <begin position="249"/>
        <end position="261"/>
    </location>
</feature>
<evidence type="ECO:0000313" key="2">
    <source>
        <dbReference type="EMBL" id="ABC62462.1"/>
    </source>
</evidence>
<accession>Q2NCX9</accession>
<gene>
    <name evidence="2" type="ordered locus">ELI_01850</name>
</gene>